<evidence type="ECO:0000313" key="11">
    <source>
        <dbReference type="Proteomes" id="UP000294678"/>
    </source>
</evidence>
<dbReference type="GO" id="GO:0032259">
    <property type="term" value="P:methylation"/>
    <property type="evidence" value="ECO:0007669"/>
    <property type="project" value="UniProtKB-KW"/>
</dbReference>
<proteinExistence type="inferred from homology"/>
<dbReference type="Pfam" id="PF17785">
    <property type="entry name" value="PUA_3"/>
    <property type="match status" value="1"/>
</dbReference>
<evidence type="ECO:0000256" key="7">
    <source>
        <dbReference type="ARBA" id="ARBA00022884"/>
    </source>
</evidence>
<evidence type="ECO:0000256" key="1">
    <source>
        <dbReference type="ARBA" id="ARBA00004496"/>
    </source>
</evidence>
<evidence type="ECO:0000256" key="6">
    <source>
        <dbReference type="ARBA" id="ARBA00022691"/>
    </source>
</evidence>
<gene>
    <name evidence="10" type="ORF">EV215_1551</name>
</gene>
<dbReference type="GO" id="GO:0005737">
    <property type="term" value="C:cytoplasm"/>
    <property type="evidence" value="ECO:0007669"/>
    <property type="project" value="UniProtKB-SubCell"/>
</dbReference>
<evidence type="ECO:0000256" key="2">
    <source>
        <dbReference type="ARBA" id="ARBA00022490"/>
    </source>
</evidence>
<feature type="domain" description="PUA" evidence="9">
    <location>
        <begin position="3"/>
        <end position="87"/>
    </location>
</feature>
<keyword evidence="3" id="KW-0698">rRNA processing</keyword>
<dbReference type="InterPro" id="IPR029063">
    <property type="entry name" value="SAM-dependent_MTases_sf"/>
</dbReference>
<dbReference type="GO" id="GO:0006364">
    <property type="term" value="P:rRNA processing"/>
    <property type="evidence" value="ECO:0007669"/>
    <property type="project" value="UniProtKB-KW"/>
</dbReference>
<dbReference type="Gene3D" id="2.30.130.10">
    <property type="entry name" value="PUA domain"/>
    <property type="match status" value="1"/>
</dbReference>
<reference evidence="10 11" key="1">
    <citation type="submission" date="2019-03" db="EMBL/GenBank/DDBJ databases">
        <title>Genomic Encyclopedia of Type Strains, Phase IV (KMG-IV): sequencing the most valuable type-strain genomes for metagenomic binning, comparative biology and taxonomic classification.</title>
        <authorList>
            <person name="Goeker M."/>
        </authorList>
    </citation>
    <scope>NUCLEOTIDE SEQUENCE [LARGE SCALE GENOMIC DNA]</scope>
    <source>
        <strain evidence="10 11">DSM 100055</strain>
    </source>
</reference>
<evidence type="ECO:0000313" key="10">
    <source>
        <dbReference type="EMBL" id="TDT69209.1"/>
    </source>
</evidence>
<dbReference type="Proteomes" id="UP000294678">
    <property type="component" value="Unassembled WGS sequence"/>
</dbReference>
<comment type="similarity">
    <text evidence="8">Belongs to the methyltransferase superfamily. RlmI family.</text>
</comment>
<evidence type="ECO:0000259" key="9">
    <source>
        <dbReference type="SMART" id="SM00359"/>
    </source>
</evidence>
<keyword evidence="2" id="KW-0963">Cytoplasm</keyword>
<accession>A0AA46DXZ0</accession>
<comment type="caution">
    <text evidence="10">The sequence shown here is derived from an EMBL/GenBank/DDBJ whole genome shotgun (WGS) entry which is preliminary data.</text>
</comment>
<dbReference type="EMBL" id="SOBG01000006">
    <property type="protein sequence ID" value="TDT69209.1"/>
    <property type="molecule type" value="Genomic_DNA"/>
</dbReference>
<evidence type="ECO:0000256" key="3">
    <source>
        <dbReference type="ARBA" id="ARBA00022552"/>
    </source>
</evidence>
<protein>
    <submittedName>
        <fullName evidence="10">SAM-dependent methyltransferase</fullName>
    </submittedName>
</protein>
<dbReference type="CDD" id="cd11572">
    <property type="entry name" value="RlmI_M_like"/>
    <property type="match status" value="1"/>
</dbReference>
<dbReference type="SMART" id="SM00359">
    <property type="entry name" value="PUA"/>
    <property type="match status" value="1"/>
</dbReference>
<dbReference type="AlphaFoldDB" id="A0AA46DXZ0"/>
<dbReference type="PANTHER" id="PTHR42873">
    <property type="entry name" value="RIBOSOMAL RNA LARGE SUBUNIT METHYLTRANSFERASE"/>
    <property type="match status" value="1"/>
</dbReference>
<dbReference type="RefSeq" id="WP_134113420.1">
    <property type="nucleotide sequence ID" value="NZ_SOBG01000006.1"/>
</dbReference>
<dbReference type="Gene3D" id="3.40.50.150">
    <property type="entry name" value="Vaccinia Virus protein VP39"/>
    <property type="match status" value="1"/>
</dbReference>
<dbReference type="GO" id="GO:0008168">
    <property type="term" value="F:methyltransferase activity"/>
    <property type="evidence" value="ECO:0007669"/>
    <property type="project" value="UniProtKB-KW"/>
</dbReference>
<evidence type="ECO:0000256" key="8">
    <source>
        <dbReference type="ARBA" id="ARBA00038091"/>
    </source>
</evidence>
<keyword evidence="7" id="KW-0694">RNA-binding</keyword>
<dbReference type="CDD" id="cd21153">
    <property type="entry name" value="PUA_RlmI"/>
    <property type="match status" value="1"/>
</dbReference>
<organism evidence="10 11">
    <name type="scientific">Hypnocyclicus thermotrophus</name>
    <dbReference type="NCBI Taxonomy" id="1627895"/>
    <lineage>
        <taxon>Bacteria</taxon>
        <taxon>Fusobacteriati</taxon>
        <taxon>Fusobacteriota</taxon>
        <taxon>Fusobacteriia</taxon>
        <taxon>Fusobacteriales</taxon>
        <taxon>Fusobacteriaceae</taxon>
        <taxon>Hypnocyclicus</taxon>
    </lineage>
</organism>
<dbReference type="Pfam" id="PF03602">
    <property type="entry name" value="Cons_hypoth95"/>
    <property type="match status" value="1"/>
</dbReference>
<dbReference type="SUPFAM" id="SSF53335">
    <property type="entry name" value="S-adenosyl-L-methionine-dependent methyltransferases"/>
    <property type="match status" value="1"/>
</dbReference>
<evidence type="ECO:0000256" key="5">
    <source>
        <dbReference type="ARBA" id="ARBA00022679"/>
    </source>
</evidence>
<dbReference type="CDD" id="cd02440">
    <property type="entry name" value="AdoMet_MTases"/>
    <property type="match status" value="1"/>
</dbReference>
<dbReference type="GO" id="GO:0003723">
    <property type="term" value="F:RNA binding"/>
    <property type="evidence" value="ECO:0007669"/>
    <property type="project" value="UniProtKB-KW"/>
</dbReference>
<dbReference type="InterPro" id="IPR036974">
    <property type="entry name" value="PUA_sf"/>
</dbReference>
<keyword evidence="4 10" id="KW-0489">Methyltransferase</keyword>
<keyword evidence="5" id="KW-0808">Transferase</keyword>
<dbReference type="InterPro" id="IPR041532">
    <property type="entry name" value="RlmI-like_PUA"/>
</dbReference>
<keyword evidence="11" id="KW-1185">Reference proteome</keyword>
<evidence type="ECO:0000256" key="4">
    <source>
        <dbReference type="ARBA" id="ARBA00022603"/>
    </source>
</evidence>
<dbReference type="Gene3D" id="3.30.750.80">
    <property type="entry name" value="RNA methyltransferase domain (HRMD) like"/>
    <property type="match status" value="1"/>
</dbReference>
<name>A0AA46DXZ0_9FUSO</name>
<dbReference type="PANTHER" id="PTHR42873:SF1">
    <property type="entry name" value="S-ADENOSYLMETHIONINE-DEPENDENT METHYLTRANSFERASE DOMAIN-CONTAINING PROTEIN"/>
    <property type="match status" value="1"/>
</dbReference>
<sequence length="394" mass="45703">MATRVILNKNKDKKIKNFYPNVFKDEVKAVMGKYNIGDIVNVCDEKLNFIGKGYINNNTNILVRVLTTKDEDINYEFFYKKIKEAYKKRTYLKKETNSKRIFFAEADGIPGFIADDFDGYLSVQFRNEGIEKYKDIIIKAILEIVKPKGIYERSDVENRVIEGVGEQTGIIYGEIPDKIIMEDNDLRYIVDIINGQKTGFFLDQRESRKFIRRYLNKETKFLDVFSSSGGFSIAALKEGCQKVVAIDKDKYALKLCHENYNLNKFKNEFKTIEGDAFEVLKDIVKSGEQYDVITLDPPSLIKKKTERKKGREFFYNLCLDSFKIIKNGGIVGIITCAYNITLQDLIETSRMAASENEQILEVLGVNYQPNDHPWILHIPETLYLKCLWVRVYKK</sequence>
<dbReference type="InterPro" id="IPR015947">
    <property type="entry name" value="PUA-like_sf"/>
</dbReference>
<dbReference type="SUPFAM" id="SSF88697">
    <property type="entry name" value="PUA domain-like"/>
    <property type="match status" value="1"/>
</dbReference>
<comment type="subcellular location">
    <subcellularLocation>
        <location evidence="1">Cytoplasm</location>
    </subcellularLocation>
</comment>
<dbReference type="InterPro" id="IPR002478">
    <property type="entry name" value="PUA"/>
</dbReference>
<dbReference type="PROSITE" id="PS50890">
    <property type="entry name" value="PUA"/>
    <property type="match status" value="1"/>
</dbReference>
<keyword evidence="6" id="KW-0949">S-adenosyl-L-methionine</keyword>